<feature type="region of interest" description="Disordered" evidence="2">
    <location>
        <begin position="656"/>
        <end position="682"/>
    </location>
</feature>
<proteinExistence type="predicted"/>
<evidence type="ECO:0000256" key="2">
    <source>
        <dbReference type="SAM" id="MobiDB-lite"/>
    </source>
</evidence>
<gene>
    <name evidence="3" type="ORF">BUALT_Bualt17G0000700</name>
</gene>
<evidence type="ECO:0000313" key="4">
    <source>
        <dbReference type="Proteomes" id="UP000826271"/>
    </source>
</evidence>
<evidence type="ECO:0000313" key="3">
    <source>
        <dbReference type="EMBL" id="KAG8365714.1"/>
    </source>
</evidence>
<dbReference type="AlphaFoldDB" id="A0AAV6W5A5"/>
<feature type="region of interest" description="Disordered" evidence="2">
    <location>
        <begin position="23"/>
        <end position="63"/>
    </location>
</feature>
<feature type="region of interest" description="Disordered" evidence="2">
    <location>
        <begin position="315"/>
        <end position="335"/>
    </location>
</feature>
<feature type="region of interest" description="Disordered" evidence="2">
    <location>
        <begin position="349"/>
        <end position="385"/>
    </location>
</feature>
<dbReference type="Proteomes" id="UP000826271">
    <property type="component" value="Unassembled WGS sequence"/>
</dbReference>
<organism evidence="3 4">
    <name type="scientific">Buddleja alternifolia</name>
    <dbReference type="NCBI Taxonomy" id="168488"/>
    <lineage>
        <taxon>Eukaryota</taxon>
        <taxon>Viridiplantae</taxon>
        <taxon>Streptophyta</taxon>
        <taxon>Embryophyta</taxon>
        <taxon>Tracheophyta</taxon>
        <taxon>Spermatophyta</taxon>
        <taxon>Magnoliopsida</taxon>
        <taxon>eudicotyledons</taxon>
        <taxon>Gunneridae</taxon>
        <taxon>Pentapetalae</taxon>
        <taxon>asterids</taxon>
        <taxon>lamiids</taxon>
        <taxon>Lamiales</taxon>
        <taxon>Scrophulariaceae</taxon>
        <taxon>Buddlejeae</taxon>
        <taxon>Buddleja</taxon>
    </lineage>
</organism>
<evidence type="ECO:0000256" key="1">
    <source>
        <dbReference type="SAM" id="Coils"/>
    </source>
</evidence>
<comment type="caution">
    <text evidence="3">The sequence shown here is derived from an EMBL/GenBank/DDBJ whole genome shotgun (WGS) entry which is preliminary data.</text>
</comment>
<accession>A0AAV6W5A5</accession>
<feature type="compositionally biased region" description="Low complexity" evidence="2">
    <location>
        <begin position="28"/>
        <end position="37"/>
    </location>
</feature>
<sequence length="682" mass="76317">MRQLGIMTNPAAGPARLTRLIKKEVQAKSSSPSSPLPIKKKSPPPVVASRTSSSSEHEKALGDFKTPWPMKTKLGKGRLYDSVEGITCGVVRCVVEYATVVAIGSVRDGRLQVLFITRHGIMVSNLWRTISFKRIINESNVMTGDDLPFYYFTVKRKIRFIKNVCSSNGKNWKNCFFFVKSPLSRPWPIPRTWKTSKPKPEVEGRVTWPSSFVLDDLTICTFDASVINNERILSMVGVSPTPYSLDQSLAMSLQDAMIENKLRQRKEYLLTIARECEYPLFVDGARNPFSKSARSKFEARLVETAHFELEAPSTDLCHSDAPASDPTRLSSLDKGKKLASQISKDTCVKKAKHSLRSSPSSFPKDQAPPGVSAAGSHGLKRRQPSASGIVLKKRERFGSLSDEEFKASQKLLHTMTKYSNEAREEFVAGLDDKEQPIVIGGEPLQLSCALTTESFVIDSKQGHTTFDLYKSTVLDRDLINLAGMSVPTQEELAAYHGHSFMSYLRSISLHCAYWKRRAGIHRDRAKKNSEKANSFDAMVKFRDEERDKLLASVDGLKTELAQQKKELEDLQWKVAQNQKELSKAQAGLEEKDTKYTALLTDKETEVNRAFSRGRSARVEEFCQKQVIACKGFHRDFDQSELDPCGEVEALKEDPYSLYDPEPTMAPPLVPDLHPASPIPPAS</sequence>
<reference evidence="3" key="1">
    <citation type="submission" date="2019-10" db="EMBL/GenBank/DDBJ databases">
        <authorList>
            <person name="Zhang R."/>
            <person name="Pan Y."/>
            <person name="Wang J."/>
            <person name="Ma R."/>
            <person name="Yu S."/>
        </authorList>
    </citation>
    <scope>NUCLEOTIDE SEQUENCE</scope>
    <source>
        <strain evidence="3">LA-IB0</strain>
        <tissue evidence="3">Leaf</tissue>
    </source>
</reference>
<protein>
    <submittedName>
        <fullName evidence="3">Uncharacterized protein</fullName>
    </submittedName>
</protein>
<name>A0AAV6W5A5_9LAMI</name>
<dbReference type="EMBL" id="WHWC01000017">
    <property type="protein sequence ID" value="KAG8365714.1"/>
    <property type="molecule type" value="Genomic_DNA"/>
</dbReference>
<feature type="coiled-coil region" evidence="1">
    <location>
        <begin position="546"/>
        <end position="580"/>
    </location>
</feature>
<keyword evidence="4" id="KW-1185">Reference proteome</keyword>
<keyword evidence="1" id="KW-0175">Coiled coil</keyword>